<dbReference type="InterPro" id="IPR002110">
    <property type="entry name" value="Ankyrin_rpt"/>
</dbReference>
<accession>A0A7I8ISF6</accession>
<protein>
    <submittedName>
        <fullName evidence="5">Uncharacterized protein</fullName>
    </submittedName>
</protein>
<reference evidence="5 6" key="1">
    <citation type="submission" date="2019-12" db="EMBL/GenBank/DDBJ databases">
        <authorList>
            <person name="Scholz U."/>
            <person name="Mascher M."/>
            <person name="Fiebig A."/>
        </authorList>
    </citation>
    <scope>NUCLEOTIDE SEQUENCE</scope>
</reference>
<dbReference type="EMBL" id="CACRZD030000005">
    <property type="protein sequence ID" value="CAA6660095.1"/>
    <property type="molecule type" value="Genomic_DNA"/>
</dbReference>
<organism evidence="5">
    <name type="scientific">Spirodela intermedia</name>
    <name type="common">Intermediate duckweed</name>
    <dbReference type="NCBI Taxonomy" id="51605"/>
    <lineage>
        <taxon>Eukaryota</taxon>
        <taxon>Viridiplantae</taxon>
        <taxon>Streptophyta</taxon>
        <taxon>Embryophyta</taxon>
        <taxon>Tracheophyta</taxon>
        <taxon>Spermatophyta</taxon>
        <taxon>Magnoliopsida</taxon>
        <taxon>Liliopsida</taxon>
        <taxon>Araceae</taxon>
        <taxon>Lemnoideae</taxon>
        <taxon>Spirodela</taxon>
    </lineage>
</organism>
<dbReference type="Gene3D" id="1.25.40.20">
    <property type="entry name" value="Ankyrin repeat-containing domain"/>
    <property type="match status" value="4"/>
</dbReference>
<dbReference type="PANTHER" id="PTHR24123">
    <property type="entry name" value="ANKYRIN REPEAT-CONTAINING"/>
    <property type="match status" value="1"/>
</dbReference>
<feature type="repeat" description="ANK" evidence="3">
    <location>
        <begin position="347"/>
        <end position="379"/>
    </location>
</feature>
<keyword evidence="1" id="KW-0677">Repeat</keyword>
<feature type="region of interest" description="Disordered" evidence="4">
    <location>
        <begin position="461"/>
        <end position="539"/>
    </location>
</feature>
<sequence>MTVFGHPGVGFRAGKMMMAAQQVFPVDYEAEVSQRLVEAVKRGDMRATKECLADPFVDVNYAGAVSLKGRRAVVVLHEETADEVKVEYEELRTDVSALFLAAHSGNLQLARKLLNAGADVNQRLFRGFALTAASREGQTDMVELLLKSGASQPACEEALLEACCHGRPRLVELLMGSDLIRHQVAVHALVLACCRGFVDVVNSLMKWGVDANATDRVLLRSAKPPLHTNVDCPPLIAAVVSRQTAVVRKLLEVRLGGWSWDAETGEELRVGAGLAEPYGVAWCAVEYFESSGAILRLLLRDHPAGGALHNGRALLHHAILCANPAAVDVLLESGAEPESPVWTSSRPAFRPIHMAARLGRPEILLRLVGAGCDLNSRTDSGDTALVLSAKHRQGECLRILAAAGADFGLVNSAGVSVASAAASDQWIAGLPAIGARRYPLGEDPLLQRPLGLLPLVVRVPDRRRPSPAGHSESARSQPRRARRRGPHRCHDRGERGPRRGLPLPGLRRCGREALQQLRPDGRHPLPAQQGEEGLLRGGDARVHPREGRRWWVLRLALRGAPGDYTAARLLTSRGYNVNLPDGDGYTPLMLAAREGHGLLCQLLISAGALCDVKTSRGETALSLARRHEGNGAEEVILDELSRVLVLGGAPVKKHTKCGRGLPTGRWWGKGSRRSVVCREATVGASPSFLRNRRGKADAAEPGIFRVVTTGGREIHFVCGAGGEEAARLWVRGIGLLSRVPAGEEGRVGRRK</sequence>
<dbReference type="SUPFAM" id="SSF48403">
    <property type="entry name" value="Ankyrin repeat"/>
    <property type="match status" value="2"/>
</dbReference>
<dbReference type="PANTHER" id="PTHR24123:SF139">
    <property type="entry name" value="ANKYRIN"/>
    <property type="match status" value="1"/>
</dbReference>
<dbReference type="PROSITE" id="PS50088">
    <property type="entry name" value="ANK_REPEAT"/>
    <property type="match status" value="4"/>
</dbReference>
<name>A0A7I8ISF6_SPIIN</name>
<feature type="repeat" description="ANK" evidence="3">
    <location>
        <begin position="380"/>
        <end position="412"/>
    </location>
</feature>
<dbReference type="Pfam" id="PF12796">
    <property type="entry name" value="Ank_2"/>
    <property type="match status" value="3"/>
</dbReference>
<gene>
    <name evidence="5" type="ORF">SI7747_05006514</name>
</gene>
<feature type="repeat" description="ANK" evidence="3">
    <location>
        <begin position="93"/>
        <end position="125"/>
    </location>
</feature>
<evidence type="ECO:0000256" key="1">
    <source>
        <dbReference type="ARBA" id="ARBA00022737"/>
    </source>
</evidence>
<dbReference type="InterPro" id="IPR036770">
    <property type="entry name" value="Ankyrin_rpt-contain_sf"/>
</dbReference>
<evidence type="ECO:0000256" key="2">
    <source>
        <dbReference type="ARBA" id="ARBA00023043"/>
    </source>
</evidence>
<keyword evidence="2 3" id="KW-0040">ANK repeat</keyword>
<dbReference type="SMART" id="SM00248">
    <property type="entry name" value="ANK"/>
    <property type="match status" value="8"/>
</dbReference>
<dbReference type="AlphaFoldDB" id="A0A7I8ISF6"/>
<evidence type="ECO:0000313" key="5">
    <source>
        <dbReference type="EMBL" id="CAA2620345.1"/>
    </source>
</evidence>
<dbReference type="Proteomes" id="UP001189122">
    <property type="component" value="Unassembled WGS sequence"/>
</dbReference>
<feature type="compositionally biased region" description="Basic residues" evidence="4">
    <location>
        <begin position="477"/>
        <end position="490"/>
    </location>
</feature>
<proteinExistence type="predicted"/>
<evidence type="ECO:0000256" key="4">
    <source>
        <dbReference type="SAM" id="MobiDB-lite"/>
    </source>
</evidence>
<dbReference type="PROSITE" id="PS50297">
    <property type="entry name" value="ANK_REP_REGION"/>
    <property type="match status" value="2"/>
</dbReference>
<evidence type="ECO:0000256" key="3">
    <source>
        <dbReference type="PROSITE-ProRule" id="PRU00023"/>
    </source>
</evidence>
<feature type="repeat" description="ANK" evidence="3">
    <location>
        <begin position="583"/>
        <end position="615"/>
    </location>
</feature>
<evidence type="ECO:0000313" key="6">
    <source>
        <dbReference type="Proteomes" id="UP001189122"/>
    </source>
</evidence>
<keyword evidence="6" id="KW-1185">Reference proteome</keyword>
<dbReference type="InterPro" id="IPR051165">
    <property type="entry name" value="Multifunctional_ANK_Repeat"/>
</dbReference>
<dbReference type="EMBL" id="LR743592">
    <property type="protein sequence ID" value="CAA2620345.1"/>
    <property type="molecule type" value="Genomic_DNA"/>
</dbReference>